<dbReference type="AlphaFoldDB" id="A0A5M8FU06"/>
<protein>
    <submittedName>
        <fullName evidence="2">Uncharacterized protein</fullName>
    </submittedName>
</protein>
<reference evidence="2 3" key="1">
    <citation type="submission" date="2019-09" db="EMBL/GenBank/DDBJ databases">
        <title>Whole-genome sequence of the purple sulfur bacterium Thiohalocapsa marina DSM 19078.</title>
        <authorList>
            <person name="Kyndt J.A."/>
            <person name="Meyer T.E."/>
        </authorList>
    </citation>
    <scope>NUCLEOTIDE SEQUENCE [LARGE SCALE GENOMIC DNA]</scope>
    <source>
        <strain evidence="2 3">DSM 19078</strain>
    </source>
</reference>
<organism evidence="2 3">
    <name type="scientific">Thiohalocapsa marina</name>
    <dbReference type="NCBI Taxonomy" id="424902"/>
    <lineage>
        <taxon>Bacteria</taxon>
        <taxon>Pseudomonadati</taxon>
        <taxon>Pseudomonadota</taxon>
        <taxon>Gammaproteobacteria</taxon>
        <taxon>Chromatiales</taxon>
        <taxon>Chromatiaceae</taxon>
        <taxon>Thiohalocapsa</taxon>
    </lineage>
</organism>
<accession>A0A5M8FU06</accession>
<dbReference type="EMBL" id="VWXX01000002">
    <property type="protein sequence ID" value="KAA6187294.1"/>
    <property type="molecule type" value="Genomic_DNA"/>
</dbReference>
<evidence type="ECO:0000256" key="1">
    <source>
        <dbReference type="SAM" id="SignalP"/>
    </source>
</evidence>
<sequence length="614" mass="66169">MKTFKKSYLSVAVAAAASCVSLSAIAQILDEPPMGDSPTNTGQLATAYYVAQPVEGWQTFVNITNTTNKAIAVKARFKEFKNSRDALDFYILLSPYDVWSGWLQQDAGVPTLSDTRVALYTNDSSCTSPLIPEDAASGAKRVPLRTNAFFGNGLYDAPDDGQEFGDFDGAVTRLKQGHFEFVVAGECDMTNDDAAQCNGVANPLNNEGAGIGYLTKHVDGIPRDCAKADSYFVATDPAWDGITVPGSGYPLARASTEHDPDEQNLGYTSVTEGAPIKVNVAYLKADEGAGVATQALHLDNVIGTEGEALLPVDENNSTLNGVEFRNLVTAQQYPWNMEPTMATAPSGELWDATGLIPMEQRFSWTATLQEWSVKAANGVQTSIMVNFPTKGYHVDQYCNEIYAGNNSWRWNGVDALACATAADTSNNNNITAGEDYSPLFGTGRIDGQRSASYPPAVEPFTDRWELDPVCTGVTPASLACSPIGLGIRVWDRDEYSVNITDFSPSRGGTWFPWEVGLLSFDTNGGALGGVAGEVYIDAVNILGGAENGWINVDFISAANSVYNKYYDALGYGLGYYSGLPMHGMMIKTRDQGVPATTYGQGTENGYRWEYVPQE</sequence>
<dbReference type="RefSeq" id="WP_150089836.1">
    <property type="nucleotide sequence ID" value="NZ_VWXX01000002.1"/>
</dbReference>
<keyword evidence="1" id="KW-0732">Signal</keyword>
<dbReference type="PROSITE" id="PS51257">
    <property type="entry name" value="PROKAR_LIPOPROTEIN"/>
    <property type="match status" value="1"/>
</dbReference>
<name>A0A5M8FU06_9GAMM</name>
<gene>
    <name evidence="2" type="ORF">F2Q65_01845</name>
</gene>
<dbReference type="OrthoDB" id="5763254at2"/>
<proteinExistence type="predicted"/>
<dbReference type="Proteomes" id="UP000322981">
    <property type="component" value="Unassembled WGS sequence"/>
</dbReference>
<keyword evidence="3" id="KW-1185">Reference proteome</keyword>
<feature type="signal peptide" evidence="1">
    <location>
        <begin position="1"/>
        <end position="26"/>
    </location>
</feature>
<evidence type="ECO:0000313" key="3">
    <source>
        <dbReference type="Proteomes" id="UP000322981"/>
    </source>
</evidence>
<comment type="caution">
    <text evidence="2">The sequence shown here is derived from an EMBL/GenBank/DDBJ whole genome shotgun (WGS) entry which is preliminary data.</text>
</comment>
<evidence type="ECO:0000313" key="2">
    <source>
        <dbReference type="EMBL" id="KAA6187294.1"/>
    </source>
</evidence>
<feature type="chain" id="PRO_5024338557" evidence="1">
    <location>
        <begin position="27"/>
        <end position="614"/>
    </location>
</feature>